<sequence length="315" mass="34019">MNLESLPLAEMQVFAQVVQHRGFAAAARHLEITTSAVSRSVSRLERQLGVKLLHRTTRALSLTEIGAEVHDACLQMLQGAEQALSRAAAHREQPQGVLRISAPVVFGDLWLAPQLPRFCAQWPEVHVQLSMSDTLVDLTADGIDLAIRITTPEALPPSFVARPLRPIRYVLAAHPAYLAARAPIDHPADLGAHRCMSLGYGAFQNMVELVASDRALAPERVRLHTPITIASSLGLLHALLGDAQAGIGLLADFVAMPIIAQGRLAQVLPQWQLAGSYAQRTAYAVHAPGPHLPPKLRAMLDFLQSHCGTEARPAA</sequence>
<keyword evidence="3" id="KW-0238">DNA-binding</keyword>
<keyword evidence="7" id="KW-1185">Reference proteome</keyword>
<protein>
    <submittedName>
        <fullName evidence="6">LysR family transcriptional regulator</fullName>
    </submittedName>
</protein>
<reference evidence="6 7" key="1">
    <citation type="submission" date="2020-08" db="EMBL/GenBank/DDBJ databases">
        <title>Genome sequence of Diaphorobacter ruginosibacter DSM 27467T.</title>
        <authorList>
            <person name="Hyun D.-W."/>
            <person name="Bae J.-W."/>
        </authorList>
    </citation>
    <scope>NUCLEOTIDE SEQUENCE [LARGE SCALE GENOMIC DNA]</scope>
    <source>
        <strain evidence="6 7">DSM 27467</strain>
    </source>
</reference>
<dbReference type="InterPro" id="IPR058163">
    <property type="entry name" value="LysR-type_TF_proteobact-type"/>
</dbReference>
<proteinExistence type="inferred from homology"/>
<accession>A0A7G9RLS7</accession>
<gene>
    <name evidence="6" type="ORF">H9K76_18765</name>
</gene>
<dbReference type="AlphaFoldDB" id="A0A7G9RLS7"/>
<evidence type="ECO:0000256" key="4">
    <source>
        <dbReference type="ARBA" id="ARBA00023163"/>
    </source>
</evidence>
<feature type="domain" description="HTH lysR-type" evidence="5">
    <location>
        <begin position="6"/>
        <end position="63"/>
    </location>
</feature>
<dbReference type="KEGG" id="drg:H9K76_18765"/>
<dbReference type="PROSITE" id="PS50931">
    <property type="entry name" value="HTH_LYSR"/>
    <property type="match status" value="1"/>
</dbReference>
<evidence type="ECO:0000256" key="3">
    <source>
        <dbReference type="ARBA" id="ARBA00023125"/>
    </source>
</evidence>
<organism evidence="6 7">
    <name type="scientific">Diaphorobacter ruginosibacter</name>
    <dbReference type="NCBI Taxonomy" id="1715720"/>
    <lineage>
        <taxon>Bacteria</taxon>
        <taxon>Pseudomonadati</taxon>
        <taxon>Pseudomonadota</taxon>
        <taxon>Betaproteobacteria</taxon>
        <taxon>Burkholderiales</taxon>
        <taxon>Comamonadaceae</taxon>
        <taxon>Diaphorobacter</taxon>
    </lineage>
</organism>
<dbReference type="PANTHER" id="PTHR30537">
    <property type="entry name" value="HTH-TYPE TRANSCRIPTIONAL REGULATOR"/>
    <property type="match status" value="1"/>
</dbReference>
<dbReference type="Gene3D" id="3.40.190.290">
    <property type="match status" value="1"/>
</dbReference>
<dbReference type="InterPro" id="IPR036390">
    <property type="entry name" value="WH_DNA-bd_sf"/>
</dbReference>
<dbReference type="CDD" id="cd08422">
    <property type="entry name" value="PBP2_CrgA_like"/>
    <property type="match status" value="1"/>
</dbReference>
<dbReference type="PANTHER" id="PTHR30537:SF5">
    <property type="entry name" value="HTH-TYPE TRANSCRIPTIONAL ACTIVATOR TTDR-RELATED"/>
    <property type="match status" value="1"/>
</dbReference>
<dbReference type="GO" id="GO:0003700">
    <property type="term" value="F:DNA-binding transcription factor activity"/>
    <property type="evidence" value="ECO:0007669"/>
    <property type="project" value="InterPro"/>
</dbReference>
<dbReference type="InterPro" id="IPR005119">
    <property type="entry name" value="LysR_subst-bd"/>
</dbReference>
<evidence type="ECO:0000256" key="2">
    <source>
        <dbReference type="ARBA" id="ARBA00023015"/>
    </source>
</evidence>
<keyword evidence="4" id="KW-0804">Transcription</keyword>
<dbReference type="Gene3D" id="1.10.10.10">
    <property type="entry name" value="Winged helix-like DNA-binding domain superfamily/Winged helix DNA-binding domain"/>
    <property type="match status" value="1"/>
</dbReference>
<dbReference type="Proteomes" id="UP000515811">
    <property type="component" value="Chromosome"/>
</dbReference>
<evidence type="ECO:0000259" key="5">
    <source>
        <dbReference type="PROSITE" id="PS50931"/>
    </source>
</evidence>
<evidence type="ECO:0000313" key="7">
    <source>
        <dbReference type="Proteomes" id="UP000515811"/>
    </source>
</evidence>
<dbReference type="InterPro" id="IPR000847">
    <property type="entry name" value="LysR_HTH_N"/>
</dbReference>
<dbReference type="EMBL" id="CP060714">
    <property type="protein sequence ID" value="QNN56552.1"/>
    <property type="molecule type" value="Genomic_DNA"/>
</dbReference>
<name>A0A7G9RLS7_9BURK</name>
<dbReference type="PRINTS" id="PR00039">
    <property type="entry name" value="HTHLYSR"/>
</dbReference>
<dbReference type="InterPro" id="IPR036388">
    <property type="entry name" value="WH-like_DNA-bd_sf"/>
</dbReference>
<dbReference type="SUPFAM" id="SSF53850">
    <property type="entry name" value="Periplasmic binding protein-like II"/>
    <property type="match status" value="1"/>
</dbReference>
<keyword evidence="2" id="KW-0805">Transcription regulation</keyword>
<dbReference type="Pfam" id="PF00126">
    <property type="entry name" value="HTH_1"/>
    <property type="match status" value="1"/>
</dbReference>
<dbReference type="GO" id="GO:0043565">
    <property type="term" value="F:sequence-specific DNA binding"/>
    <property type="evidence" value="ECO:0007669"/>
    <property type="project" value="TreeGrafter"/>
</dbReference>
<dbReference type="SUPFAM" id="SSF46785">
    <property type="entry name" value="Winged helix' DNA-binding domain"/>
    <property type="match status" value="1"/>
</dbReference>
<dbReference type="RefSeq" id="WP_187596818.1">
    <property type="nucleotide sequence ID" value="NZ_CP060714.1"/>
</dbReference>
<evidence type="ECO:0000313" key="6">
    <source>
        <dbReference type="EMBL" id="QNN56552.1"/>
    </source>
</evidence>
<dbReference type="Pfam" id="PF03466">
    <property type="entry name" value="LysR_substrate"/>
    <property type="match status" value="1"/>
</dbReference>
<dbReference type="FunFam" id="1.10.10.10:FF:000001">
    <property type="entry name" value="LysR family transcriptional regulator"/>
    <property type="match status" value="1"/>
</dbReference>
<evidence type="ECO:0000256" key="1">
    <source>
        <dbReference type="ARBA" id="ARBA00009437"/>
    </source>
</evidence>
<dbReference type="GO" id="GO:0006351">
    <property type="term" value="P:DNA-templated transcription"/>
    <property type="evidence" value="ECO:0007669"/>
    <property type="project" value="TreeGrafter"/>
</dbReference>
<comment type="similarity">
    <text evidence="1">Belongs to the LysR transcriptional regulatory family.</text>
</comment>